<dbReference type="GO" id="GO:1990316">
    <property type="term" value="C:Atg1/ULK1 kinase complex"/>
    <property type="evidence" value="ECO:0007669"/>
    <property type="project" value="TreeGrafter"/>
</dbReference>
<dbReference type="PANTHER" id="PTHR13292">
    <property type="entry name" value="AUTOPHAGY-RELATED PROTEIN 101"/>
    <property type="match status" value="1"/>
</dbReference>
<evidence type="ECO:0000256" key="3">
    <source>
        <dbReference type="ARBA" id="ARBA00023006"/>
    </source>
</evidence>
<dbReference type="AlphaFoldDB" id="A0AAD2PXZ1"/>
<sequence>MNCKEHHLPELELSTGQVREALQAILYTILFIRSPGPVTPRDVECEGFNLTYPRIASDKMSSMPSAHSALDSNVDKKVDDGIGSFLMTLSQIGPELLSGGLTISFFERRATRQLFGLVSNEEKVIWEQWHLRVVVNNTPRPVSDDSAAVMERQRIQDMAEGMLRSALVKIFEISGGAIDHVPPVMYEFEINCSKKADDRENVYSRVANMPSLINLSN</sequence>
<name>A0AAD2PXZ1_9STRA</name>
<accession>A0AAD2PXZ1</accession>
<reference evidence="4" key="1">
    <citation type="submission" date="2023-08" db="EMBL/GenBank/DDBJ databases">
        <authorList>
            <person name="Audoor S."/>
            <person name="Bilcke G."/>
        </authorList>
    </citation>
    <scope>NUCLEOTIDE SEQUENCE</scope>
</reference>
<evidence type="ECO:0000313" key="5">
    <source>
        <dbReference type="Proteomes" id="UP001295423"/>
    </source>
</evidence>
<dbReference type="GO" id="GO:0000045">
    <property type="term" value="P:autophagosome assembly"/>
    <property type="evidence" value="ECO:0007669"/>
    <property type="project" value="TreeGrafter"/>
</dbReference>
<protein>
    <recommendedName>
        <fullName evidence="2">Autophagy-related protein 101</fullName>
    </recommendedName>
</protein>
<gene>
    <name evidence="4" type="ORF">CYCCA115_LOCUS23537</name>
</gene>
<dbReference type="PANTHER" id="PTHR13292:SF0">
    <property type="entry name" value="AUTOPHAGY-RELATED PROTEIN 101"/>
    <property type="match status" value="1"/>
</dbReference>
<proteinExistence type="inferred from homology"/>
<dbReference type="Proteomes" id="UP001295423">
    <property type="component" value="Unassembled WGS sequence"/>
</dbReference>
<dbReference type="EMBL" id="CAKOGP040002424">
    <property type="protein sequence ID" value="CAJ1969102.1"/>
    <property type="molecule type" value="Genomic_DNA"/>
</dbReference>
<comment type="similarity">
    <text evidence="1">Belongs to the ATG101 family.</text>
</comment>
<evidence type="ECO:0000256" key="2">
    <source>
        <dbReference type="ARBA" id="ARBA00018874"/>
    </source>
</evidence>
<dbReference type="GO" id="GO:0019901">
    <property type="term" value="F:protein kinase binding"/>
    <property type="evidence" value="ECO:0007669"/>
    <property type="project" value="TreeGrafter"/>
</dbReference>
<dbReference type="GO" id="GO:0000407">
    <property type="term" value="C:phagophore assembly site"/>
    <property type="evidence" value="ECO:0007669"/>
    <property type="project" value="TreeGrafter"/>
</dbReference>
<evidence type="ECO:0000256" key="1">
    <source>
        <dbReference type="ARBA" id="ARBA00007130"/>
    </source>
</evidence>
<keyword evidence="5" id="KW-1185">Reference proteome</keyword>
<comment type="caution">
    <text evidence="4">The sequence shown here is derived from an EMBL/GenBank/DDBJ whole genome shotgun (WGS) entry which is preliminary data.</text>
</comment>
<evidence type="ECO:0000313" key="4">
    <source>
        <dbReference type="EMBL" id="CAJ1969102.1"/>
    </source>
</evidence>
<keyword evidence="3" id="KW-0072">Autophagy</keyword>
<organism evidence="4 5">
    <name type="scientific">Cylindrotheca closterium</name>
    <dbReference type="NCBI Taxonomy" id="2856"/>
    <lineage>
        <taxon>Eukaryota</taxon>
        <taxon>Sar</taxon>
        <taxon>Stramenopiles</taxon>
        <taxon>Ochrophyta</taxon>
        <taxon>Bacillariophyta</taxon>
        <taxon>Bacillariophyceae</taxon>
        <taxon>Bacillariophycidae</taxon>
        <taxon>Bacillariales</taxon>
        <taxon>Bacillariaceae</taxon>
        <taxon>Cylindrotheca</taxon>
    </lineage>
</organism>
<dbReference type="InterPro" id="IPR012445">
    <property type="entry name" value="ATG101"/>
</dbReference>
<dbReference type="Pfam" id="PF07855">
    <property type="entry name" value="ATG101"/>
    <property type="match status" value="1"/>
</dbReference>